<keyword evidence="18" id="KW-1185">Reference proteome</keyword>
<dbReference type="GO" id="GO:0005524">
    <property type="term" value="F:ATP binding"/>
    <property type="evidence" value="ECO:0007669"/>
    <property type="project" value="UniProtKB-UniRule"/>
</dbReference>
<dbReference type="Gene3D" id="3.40.50.300">
    <property type="entry name" value="P-loop containing nucleotide triphosphate hydrolases"/>
    <property type="match status" value="1"/>
</dbReference>
<evidence type="ECO:0000259" key="16">
    <source>
        <dbReference type="Pfam" id="PF24621"/>
    </source>
</evidence>
<comment type="cofactor">
    <cofactor evidence="1">
        <name>NAD(+)</name>
        <dbReference type="ChEBI" id="CHEBI:57540"/>
    </cofactor>
</comment>
<comment type="caution">
    <text evidence="17">The sequence shown here is derived from an EMBL/GenBank/DDBJ whole genome shotgun (WGS) entry which is preliminary data.</text>
</comment>
<keyword evidence="14" id="KW-0460">Magnesium</keyword>
<feature type="domain" description="3-dehydroquinate synthase C-terminal" evidence="16">
    <location>
        <begin position="336"/>
        <end position="467"/>
    </location>
</feature>
<keyword evidence="9 14" id="KW-0067">ATP-binding</keyword>
<evidence type="ECO:0000256" key="4">
    <source>
        <dbReference type="ARBA" id="ARBA00022490"/>
    </source>
</evidence>
<dbReference type="InterPro" id="IPR000623">
    <property type="entry name" value="Shikimate_kinase/TSH1"/>
</dbReference>
<evidence type="ECO:0000256" key="8">
    <source>
        <dbReference type="ARBA" id="ARBA00022777"/>
    </source>
</evidence>
<evidence type="ECO:0000256" key="7">
    <source>
        <dbReference type="ARBA" id="ARBA00022741"/>
    </source>
</evidence>
<evidence type="ECO:0000256" key="2">
    <source>
        <dbReference type="ARBA" id="ARBA00004842"/>
    </source>
</evidence>
<dbReference type="PROSITE" id="PS01128">
    <property type="entry name" value="SHIKIMATE_KINASE"/>
    <property type="match status" value="1"/>
</dbReference>
<evidence type="ECO:0000256" key="5">
    <source>
        <dbReference type="ARBA" id="ARBA00022605"/>
    </source>
</evidence>
<evidence type="ECO:0000256" key="9">
    <source>
        <dbReference type="ARBA" id="ARBA00022840"/>
    </source>
</evidence>
<dbReference type="InterPro" id="IPR023000">
    <property type="entry name" value="Shikimate_kinase_CS"/>
</dbReference>
<dbReference type="GO" id="GO:0009423">
    <property type="term" value="P:chorismate biosynthetic process"/>
    <property type="evidence" value="ECO:0007669"/>
    <property type="project" value="UniProtKB-UniRule"/>
</dbReference>
<dbReference type="GO" id="GO:0000287">
    <property type="term" value="F:magnesium ion binding"/>
    <property type="evidence" value="ECO:0007669"/>
    <property type="project" value="UniProtKB-UniRule"/>
</dbReference>
<dbReference type="EMBL" id="JAPDOD010000066">
    <property type="protein sequence ID" value="MDA0166457.1"/>
    <property type="molecule type" value="Genomic_DNA"/>
</dbReference>
<keyword evidence="11 14" id="KW-0057">Aromatic amino acid biosynthesis</keyword>
<reference evidence="17" key="1">
    <citation type="submission" date="2022-10" db="EMBL/GenBank/DDBJ databases">
        <title>The WGS of Solirubrobacter ginsenosidimutans DSM 21036.</title>
        <authorList>
            <person name="Jiang Z."/>
        </authorList>
    </citation>
    <scope>NUCLEOTIDE SEQUENCE</scope>
    <source>
        <strain evidence="17">DSM 21036</strain>
    </source>
</reference>
<keyword evidence="6 14" id="KW-0808">Transferase</keyword>
<keyword evidence="12" id="KW-0456">Lyase</keyword>
<dbReference type="GO" id="GO:0003856">
    <property type="term" value="F:3-dehydroquinate synthase activity"/>
    <property type="evidence" value="ECO:0007669"/>
    <property type="project" value="TreeGrafter"/>
</dbReference>
<evidence type="ECO:0000256" key="12">
    <source>
        <dbReference type="ARBA" id="ARBA00023239"/>
    </source>
</evidence>
<sequence length="504" mass="53207">METPVLVFIGFMGAGKTTGARAAAAALGVRAIDTDREVEQRIGTSIEDYFASHGERAFREIEEDVVAEVLETPPAPVISIGGGAIGSARVRELLARHTVVMLDVDEPTAWRRAGGKRRPLARDRERFAALHAERAPVYEALADAVLLDGGAETVRRAAGALRRIPTGVKVLWAVAGGVNYPVYVGDVLDRDFWPVRGRRFMLTDETVGPVYGERIPELTATFAMPAGEAAKTLSNAEVLLRGLAAAGMDHDDHVVALGGGVVGDVAGFCAAVYQRGVGVVQVPTTLVSQVDSAYGGKTGVDLPEGKNYVGAYHQPRAVLADPRTLATLPAAELAAGWAEVVKTALIAGGPLWTRVRRGEGIVDRDLVLACARTKLAVVAGDERDAGRRQVLNLGHTVGHAIETATGYARYRHGEAVGLGLLAALTLSGQPELRSEVSDLLSGYGLPTTLDPSVDHEAVLTAVQRDKKRRGGRVGFVLVEAPGDVRTGAPVAERDVRTALGGLMK</sequence>
<dbReference type="Pfam" id="PF01202">
    <property type="entry name" value="SKI"/>
    <property type="match status" value="1"/>
</dbReference>
<dbReference type="Pfam" id="PF24621">
    <property type="entry name" value="DHQS_C"/>
    <property type="match status" value="1"/>
</dbReference>
<dbReference type="InterPro" id="IPR050071">
    <property type="entry name" value="Dehydroquinate_synthase"/>
</dbReference>
<organism evidence="17 18">
    <name type="scientific">Solirubrobacter ginsenosidimutans</name>
    <dbReference type="NCBI Taxonomy" id="490573"/>
    <lineage>
        <taxon>Bacteria</taxon>
        <taxon>Bacillati</taxon>
        <taxon>Actinomycetota</taxon>
        <taxon>Thermoleophilia</taxon>
        <taxon>Solirubrobacterales</taxon>
        <taxon>Solirubrobacteraceae</taxon>
        <taxon>Solirubrobacter</taxon>
    </lineage>
</organism>
<dbReference type="GO" id="GO:0008652">
    <property type="term" value="P:amino acid biosynthetic process"/>
    <property type="evidence" value="ECO:0007669"/>
    <property type="project" value="UniProtKB-KW"/>
</dbReference>
<dbReference type="CDD" id="cd08195">
    <property type="entry name" value="DHQS"/>
    <property type="match status" value="1"/>
</dbReference>
<feature type="binding site" evidence="14">
    <location>
        <position position="17"/>
    </location>
    <ligand>
        <name>Mg(2+)</name>
        <dbReference type="ChEBI" id="CHEBI:18420"/>
    </ligand>
</feature>
<proteinExistence type="inferred from homology"/>
<comment type="catalytic activity">
    <reaction evidence="13 14">
        <text>shikimate + ATP = 3-phosphoshikimate + ADP + H(+)</text>
        <dbReference type="Rhea" id="RHEA:13121"/>
        <dbReference type="ChEBI" id="CHEBI:15378"/>
        <dbReference type="ChEBI" id="CHEBI:30616"/>
        <dbReference type="ChEBI" id="CHEBI:36208"/>
        <dbReference type="ChEBI" id="CHEBI:145989"/>
        <dbReference type="ChEBI" id="CHEBI:456216"/>
        <dbReference type="EC" id="2.7.1.71"/>
    </reaction>
</comment>
<feature type="domain" description="3-dehydroquinate synthase N-terminal" evidence="15">
    <location>
        <begin position="222"/>
        <end position="334"/>
    </location>
</feature>
<evidence type="ECO:0000256" key="10">
    <source>
        <dbReference type="ARBA" id="ARBA00023027"/>
    </source>
</evidence>
<evidence type="ECO:0000313" key="18">
    <source>
        <dbReference type="Proteomes" id="UP001149140"/>
    </source>
</evidence>
<comment type="function">
    <text evidence="14">Catalyzes the specific phosphorylation of the 3-hydroxyl group of shikimic acid using ATP as a cosubstrate.</text>
</comment>
<dbReference type="SUPFAM" id="SSF52540">
    <property type="entry name" value="P-loop containing nucleoside triphosphate hydrolases"/>
    <property type="match status" value="1"/>
</dbReference>
<dbReference type="Pfam" id="PF01761">
    <property type="entry name" value="DHQ_synthase"/>
    <property type="match status" value="1"/>
</dbReference>
<dbReference type="Gene3D" id="1.20.1090.10">
    <property type="entry name" value="Dehydroquinate synthase-like - alpha domain"/>
    <property type="match status" value="1"/>
</dbReference>
<dbReference type="InterPro" id="IPR031322">
    <property type="entry name" value="Shikimate/glucono_kinase"/>
</dbReference>
<comment type="similarity">
    <text evidence="14">Belongs to the shikimate kinase family.</text>
</comment>
<evidence type="ECO:0000256" key="13">
    <source>
        <dbReference type="ARBA" id="ARBA00048567"/>
    </source>
</evidence>
<feature type="binding site" evidence="14">
    <location>
        <position position="118"/>
    </location>
    <ligand>
        <name>ATP</name>
        <dbReference type="ChEBI" id="CHEBI:30616"/>
    </ligand>
</feature>
<dbReference type="CDD" id="cd00464">
    <property type="entry name" value="SK"/>
    <property type="match status" value="1"/>
</dbReference>
<feature type="binding site" evidence="14">
    <location>
        <position position="134"/>
    </location>
    <ligand>
        <name>substrate</name>
    </ligand>
</feature>
<name>A0A9X3S692_9ACTN</name>
<gene>
    <name evidence="14" type="primary">aroK</name>
    <name evidence="17" type="ORF">OM076_39700</name>
</gene>
<feature type="binding site" evidence="14">
    <location>
        <position position="82"/>
    </location>
    <ligand>
        <name>substrate</name>
    </ligand>
</feature>
<evidence type="ECO:0000256" key="1">
    <source>
        <dbReference type="ARBA" id="ARBA00001911"/>
    </source>
</evidence>
<dbReference type="PANTHER" id="PTHR43622:SF7">
    <property type="entry name" value="3-DEHYDROQUINATE SYNTHASE, CHLOROPLASTIC"/>
    <property type="match status" value="1"/>
</dbReference>
<dbReference type="PANTHER" id="PTHR43622">
    <property type="entry name" value="3-DEHYDROQUINATE SYNTHASE"/>
    <property type="match status" value="1"/>
</dbReference>
<evidence type="ECO:0000256" key="6">
    <source>
        <dbReference type="ARBA" id="ARBA00022679"/>
    </source>
</evidence>
<comment type="subunit">
    <text evidence="14">Monomer.</text>
</comment>
<dbReference type="Gene3D" id="3.40.50.1970">
    <property type="match status" value="1"/>
</dbReference>
<dbReference type="InterPro" id="IPR056179">
    <property type="entry name" value="DHQS_C"/>
</dbReference>
<feature type="binding site" evidence="14">
    <location>
        <position position="35"/>
    </location>
    <ligand>
        <name>substrate</name>
    </ligand>
</feature>
<comment type="pathway">
    <text evidence="2 14">Metabolic intermediate biosynthesis; chorismate biosynthesis; chorismate from D-erythrose 4-phosphate and phosphoenolpyruvate: step 5/7.</text>
</comment>
<keyword evidence="8 14" id="KW-0418">Kinase</keyword>
<dbReference type="InterPro" id="IPR027417">
    <property type="entry name" value="P-loop_NTPase"/>
</dbReference>
<evidence type="ECO:0000256" key="14">
    <source>
        <dbReference type="HAMAP-Rule" id="MF_00109"/>
    </source>
</evidence>
<keyword evidence="7 14" id="KW-0547">Nucleotide-binding</keyword>
<keyword evidence="5 14" id="KW-0028">Amino-acid biosynthesis</keyword>
<dbReference type="HAMAP" id="MF_00109">
    <property type="entry name" value="Shikimate_kinase"/>
    <property type="match status" value="1"/>
</dbReference>
<evidence type="ECO:0000256" key="11">
    <source>
        <dbReference type="ARBA" id="ARBA00023141"/>
    </source>
</evidence>
<comment type="subcellular location">
    <subcellularLocation>
        <location evidence="14">Cytoplasm</location>
    </subcellularLocation>
</comment>
<dbReference type="GO" id="GO:0004765">
    <property type="term" value="F:shikimate kinase activity"/>
    <property type="evidence" value="ECO:0007669"/>
    <property type="project" value="UniProtKB-UniRule"/>
</dbReference>
<dbReference type="AlphaFoldDB" id="A0A9X3S692"/>
<dbReference type="SUPFAM" id="SSF56796">
    <property type="entry name" value="Dehydroquinate synthase-like"/>
    <property type="match status" value="1"/>
</dbReference>
<comment type="cofactor">
    <cofactor evidence="14">
        <name>Mg(2+)</name>
        <dbReference type="ChEBI" id="CHEBI:18420"/>
    </cofactor>
    <text evidence="14">Binds 1 Mg(2+) ion per subunit.</text>
</comment>
<dbReference type="PRINTS" id="PR01100">
    <property type="entry name" value="SHIKIMTKNASE"/>
</dbReference>
<dbReference type="GO" id="GO:0009073">
    <property type="term" value="P:aromatic amino acid family biosynthetic process"/>
    <property type="evidence" value="ECO:0007669"/>
    <property type="project" value="UniProtKB-KW"/>
</dbReference>
<keyword evidence="14" id="KW-0479">Metal-binding</keyword>
<accession>A0A9X3S692</accession>
<dbReference type="InterPro" id="IPR030960">
    <property type="entry name" value="DHQS/DOIS_N"/>
</dbReference>
<keyword evidence="4 14" id="KW-0963">Cytoplasm</keyword>
<dbReference type="GO" id="GO:0005737">
    <property type="term" value="C:cytoplasm"/>
    <property type="evidence" value="ECO:0007669"/>
    <property type="project" value="UniProtKB-SubCell"/>
</dbReference>
<comment type="caution">
    <text evidence="14">Lacks conserved residue(s) required for the propagation of feature annotation.</text>
</comment>
<dbReference type="RefSeq" id="WP_270045715.1">
    <property type="nucleotide sequence ID" value="NZ_JAPDOD010000066.1"/>
</dbReference>
<feature type="binding site" evidence="14">
    <location>
        <position position="59"/>
    </location>
    <ligand>
        <name>substrate</name>
    </ligand>
</feature>
<keyword evidence="10" id="KW-0520">NAD</keyword>
<dbReference type="EC" id="2.7.1.71" evidence="3 14"/>
<feature type="binding site" evidence="14">
    <location>
        <begin position="13"/>
        <end position="18"/>
    </location>
    <ligand>
        <name>ATP</name>
        <dbReference type="ChEBI" id="CHEBI:30616"/>
    </ligand>
</feature>
<evidence type="ECO:0000313" key="17">
    <source>
        <dbReference type="EMBL" id="MDA0166457.1"/>
    </source>
</evidence>
<protein>
    <recommendedName>
        <fullName evidence="3 14">Shikimate kinase</fullName>
        <shortName evidence="14">SK</shortName>
        <ecNumber evidence="3 14">2.7.1.71</ecNumber>
    </recommendedName>
</protein>
<evidence type="ECO:0000256" key="3">
    <source>
        <dbReference type="ARBA" id="ARBA00012154"/>
    </source>
</evidence>
<dbReference type="Proteomes" id="UP001149140">
    <property type="component" value="Unassembled WGS sequence"/>
</dbReference>
<evidence type="ECO:0000259" key="15">
    <source>
        <dbReference type="Pfam" id="PF01761"/>
    </source>
</evidence>